<dbReference type="InterPro" id="IPR008979">
    <property type="entry name" value="Galactose-bd-like_sf"/>
</dbReference>
<dbReference type="InterPro" id="IPR036156">
    <property type="entry name" value="Beta-gal/glucu_dom_sf"/>
</dbReference>
<feature type="domain" description="Beta-mannosidase-like galactose-binding" evidence="19">
    <location>
        <begin position="10"/>
        <end position="181"/>
    </location>
</feature>
<evidence type="ECO:0000256" key="15">
    <source>
        <dbReference type="ARBA" id="ARBA00041614"/>
    </source>
</evidence>
<dbReference type="OrthoDB" id="38162at2157"/>
<dbReference type="EMBL" id="AEMG01000029">
    <property type="protein sequence ID" value="EFW90052.1"/>
    <property type="molecule type" value="Genomic_DNA"/>
</dbReference>
<comment type="similarity">
    <text evidence="13">Belongs to the glycosyl hydrolase 2 family. Beta-mannosidase B subfamily.</text>
</comment>
<dbReference type="InterPro" id="IPR006102">
    <property type="entry name" value="Ig-like_GH2"/>
</dbReference>
<dbReference type="PANTHER" id="PTHR43730:SF1">
    <property type="entry name" value="BETA-MANNOSIDASE"/>
    <property type="match status" value="1"/>
</dbReference>
<feature type="domain" description="Mannosidase Ig/CBM-like" evidence="18">
    <location>
        <begin position="649"/>
        <end position="735"/>
    </location>
</feature>
<dbReference type="Gene3D" id="3.20.20.80">
    <property type="entry name" value="Glycosidases"/>
    <property type="match status" value="1"/>
</dbReference>
<evidence type="ECO:0000256" key="7">
    <source>
        <dbReference type="ARBA" id="ARBA00022525"/>
    </source>
</evidence>
<name>E7QZD1_HALPU</name>
<reference evidence="23" key="3">
    <citation type="submission" date="2016-11" db="EMBL/GenBank/DDBJ databases">
        <authorList>
            <person name="Varghese N."/>
            <person name="Submissions S."/>
        </authorList>
    </citation>
    <scope>NUCLEOTIDE SEQUENCE [LARGE SCALE GENOMIC DNA]</scope>
    <source>
        <strain evidence="23">DX253</strain>
    </source>
</reference>
<dbReference type="GO" id="GO:0005576">
    <property type="term" value="C:extracellular region"/>
    <property type="evidence" value="ECO:0007669"/>
    <property type="project" value="UniProtKB-SubCell"/>
</dbReference>
<dbReference type="Gene3D" id="2.60.120.260">
    <property type="entry name" value="Galactose-binding domain-like"/>
    <property type="match status" value="1"/>
</dbReference>
<dbReference type="GO" id="GO:0006516">
    <property type="term" value="P:glycoprotein catabolic process"/>
    <property type="evidence" value="ECO:0007669"/>
    <property type="project" value="TreeGrafter"/>
</dbReference>
<dbReference type="PANTHER" id="PTHR43730">
    <property type="entry name" value="BETA-MANNOSIDASE"/>
    <property type="match status" value="1"/>
</dbReference>
<dbReference type="GO" id="GO:0005764">
    <property type="term" value="C:lysosome"/>
    <property type="evidence" value="ECO:0007669"/>
    <property type="project" value="UniProtKB-SubCell"/>
</dbReference>
<organism evidence="20 22">
    <name type="scientific">Haladaptatus paucihalophilus DX253</name>
    <dbReference type="NCBI Taxonomy" id="797209"/>
    <lineage>
        <taxon>Archaea</taxon>
        <taxon>Methanobacteriati</taxon>
        <taxon>Methanobacteriota</taxon>
        <taxon>Stenosarchaea group</taxon>
        <taxon>Halobacteria</taxon>
        <taxon>Halobacteriales</taxon>
        <taxon>Haladaptataceae</taxon>
        <taxon>Haladaptatus</taxon>
    </lineage>
</organism>
<keyword evidence="10" id="KW-0325">Glycoprotein</keyword>
<comment type="pathway">
    <text evidence="4">Glycan metabolism; N-glycan degradation.</text>
</comment>
<evidence type="ECO:0000313" key="21">
    <source>
        <dbReference type="EMBL" id="SHL03824.1"/>
    </source>
</evidence>
<evidence type="ECO:0000256" key="4">
    <source>
        <dbReference type="ARBA" id="ARBA00004740"/>
    </source>
</evidence>
<dbReference type="Proteomes" id="UP000184203">
    <property type="component" value="Unassembled WGS sequence"/>
</dbReference>
<evidence type="ECO:0000313" key="20">
    <source>
        <dbReference type="EMBL" id="EFW90052.1"/>
    </source>
</evidence>
<dbReference type="Proteomes" id="UP000003751">
    <property type="component" value="Unassembled WGS sequence"/>
</dbReference>
<evidence type="ECO:0000259" key="17">
    <source>
        <dbReference type="Pfam" id="PF17753"/>
    </source>
</evidence>
<comment type="subcellular location">
    <subcellularLocation>
        <location evidence="2">Lysosome</location>
    </subcellularLocation>
    <subcellularLocation>
        <location evidence="3">Secreted</location>
    </subcellularLocation>
</comment>
<dbReference type="STRING" id="797209.GCA_000376445_03181"/>
<evidence type="ECO:0000256" key="9">
    <source>
        <dbReference type="ARBA" id="ARBA00022801"/>
    </source>
</evidence>
<keyword evidence="9 20" id="KW-0378">Hydrolase</keyword>
<comment type="catalytic activity">
    <reaction evidence="1">
        <text>Hydrolysis of terminal, non-reducing beta-D-mannose residues in beta-D-mannosides.</text>
        <dbReference type="EC" id="3.2.1.25"/>
    </reaction>
</comment>
<feature type="domain" description="Glycoside hydrolase family 2 immunoglobulin-like beta-sandwich" evidence="16">
    <location>
        <begin position="203"/>
        <end position="292"/>
    </location>
</feature>
<dbReference type="eggNOG" id="arCOG07337">
    <property type="taxonomic scope" value="Archaea"/>
</dbReference>
<dbReference type="InterPro" id="IPR041625">
    <property type="entry name" value="Beta-mannosidase_Ig"/>
</dbReference>
<evidence type="ECO:0000256" key="11">
    <source>
        <dbReference type="ARBA" id="ARBA00023228"/>
    </source>
</evidence>
<evidence type="ECO:0000256" key="10">
    <source>
        <dbReference type="ARBA" id="ARBA00023180"/>
    </source>
</evidence>
<evidence type="ECO:0000259" key="18">
    <source>
        <dbReference type="Pfam" id="PF17786"/>
    </source>
</evidence>
<evidence type="ECO:0000259" key="16">
    <source>
        <dbReference type="Pfam" id="PF00703"/>
    </source>
</evidence>
<evidence type="ECO:0000256" key="3">
    <source>
        <dbReference type="ARBA" id="ARBA00004613"/>
    </source>
</evidence>
<feature type="domain" description="Beta-mannosidase Ig-fold" evidence="17">
    <location>
        <begin position="753"/>
        <end position="813"/>
    </location>
</feature>
<keyword evidence="7" id="KW-0964">Secreted</keyword>
<evidence type="ECO:0000256" key="13">
    <source>
        <dbReference type="ARBA" id="ARBA00038429"/>
    </source>
</evidence>
<evidence type="ECO:0000313" key="23">
    <source>
        <dbReference type="Proteomes" id="UP000184203"/>
    </source>
</evidence>
<dbReference type="FunFam" id="2.60.120.260:FF:000060">
    <property type="entry name" value="Probable beta-mannosidase"/>
    <property type="match status" value="1"/>
</dbReference>
<dbReference type="Pfam" id="PF22666">
    <property type="entry name" value="Glyco_hydro_2_N2"/>
    <property type="match status" value="1"/>
</dbReference>
<proteinExistence type="inferred from homology"/>
<evidence type="ECO:0000256" key="14">
    <source>
        <dbReference type="ARBA" id="ARBA00041069"/>
    </source>
</evidence>
<dbReference type="Pfam" id="PF00703">
    <property type="entry name" value="Glyco_hydro_2"/>
    <property type="match status" value="1"/>
</dbReference>
<protein>
    <recommendedName>
        <fullName evidence="14">Beta-mannosidase B</fullName>
        <ecNumber evidence="6">3.2.1.25</ecNumber>
    </recommendedName>
    <alternativeName>
        <fullName evidence="15">Mannanase B</fullName>
    </alternativeName>
</protein>
<evidence type="ECO:0000256" key="6">
    <source>
        <dbReference type="ARBA" id="ARBA00012754"/>
    </source>
</evidence>
<dbReference type="EMBL" id="FRAN01000004">
    <property type="protein sequence ID" value="SHL03824.1"/>
    <property type="molecule type" value="Genomic_DNA"/>
</dbReference>
<dbReference type="InterPro" id="IPR050887">
    <property type="entry name" value="Beta-mannosidase_GH2"/>
</dbReference>
<dbReference type="EC" id="3.2.1.25" evidence="6"/>
<gene>
    <name evidence="21" type="ORF">SAMN05444342_2816</name>
    <name evidence="20" type="ORF">ZOD2009_20692</name>
</gene>
<dbReference type="FunFam" id="3.20.20.80:FF:000050">
    <property type="entry name" value="Beta-mannosidase B"/>
    <property type="match status" value="1"/>
</dbReference>
<evidence type="ECO:0000256" key="1">
    <source>
        <dbReference type="ARBA" id="ARBA00000829"/>
    </source>
</evidence>
<keyword evidence="23" id="KW-1185">Reference proteome</keyword>
<dbReference type="SUPFAM" id="SSF49303">
    <property type="entry name" value="beta-Galactosidase/glucuronidase domain"/>
    <property type="match status" value="3"/>
</dbReference>
<reference evidence="21" key="2">
    <citation type="submission" date="2016-11" db="EMBL/GenBank/DDBJ databases">
        <authorList>
            <person name="Jaros S."/>
            <person name="Januszkiewicz K."/>
            <person name="Wedrychowicz H."/>
        </authorList>
    </citation>
    <scope>NUCLEOTIDE SEQUENCE [LARGE SCALE GENOMIC DNA]</scope>
    <source>
        <strain evidence="21">DX253</strain>
    </source>
</reference>
<dbReference type="PATRIC" id="fig|797209.4.peg.4050"/>
<dbReference type="InterPro" id="IPR017853">
    <property type="entry name" value="GH"/>
</dbReference>
<evidence type="ECO:0000259" key="19">
    <source>
        <dbReference type="Pfam" id="PF22666"/>
    </source>
</evidence>
<evidence type="ECO:0000256" key="8">
    <source>
        <dbReference type="ARBA" id="ARBA00022729"/>
    </source>
</evidence>
<keyword evidence="12" id="KW-0326">Glycosidase</keyword>
<evidence type="ECO:0000256" key="5">
    <source>
        <dbReference type="ARBA" id="ARBA00011738"/>
    </source>
</evidence>
<dbReference type="InterPro" id="IPR054593">
    <property type="entry name" value="Beta-mannosidase-like_N2"/>
</dbReference>
<dbReference type="Pfam" id="PF17753">
    <property type="entry name" value="Ig_mannosidase"/>
    <property type="match status" value="1"/>
</dbReference>
<reference evidence="20 22" key="1">
    <citation type="journal article" date="2014" name="ISME J.">
        <title>Trehalose/2-sulfotrehalose biosynthesis and glycine-betaine uptake are widely spread mechanisms for osmoadaptation in the Halobacteriales.</title>
        <authorList>
            <person name="Youssef N.H."/>
            <person name="Savage-Ashlock K.N."/>
            <person name="McCully A.L."/>
            <person name="Luedtke B."/>
            <person name="Shaw E.I."/>
            <person name="Hoff W.D."/>
            <person name="Elshahed M.S."/>
        </authorList>
    </citation>
    <scope>NUCLEOTIDE SEQUENCE [LARGE SCALE GENOMIC DNA]</scope>
    <source>
        <strain evidence="20 22">DX253</strain>
    </source>
</reference>
<dbReference type="InterPro" id="IPR041447">
    <property type="entry name" value="Mannosidase_ig"/>
</dbReference>
<keyword evidence="8" id="KW-0732">Signal</keyword>
<dbReference type="GO" id="GO:0005975">
    <property type="term" value="P:carbohydrate metabolic process"/>
    <property type="evidence" value="ECO:0007669"/>
    <property type="project" value="InterPro"/>
</dbReference>
<dbReference type="InterPro" id="IPR013783">
    <property type="entry name" value="Ig-like_fold"/>
</dbReference>
<dbReference type="SUPFAM" id="SSF49785">
    <property type="entry name" value="Galactose-binding domain-like"/>
    <property type="match status" value="1"/>
</dbReference>
<dbReference type="GO" id="GO:0004567">
    <property type="term" value="F:beta-mannosidase activity"/>
    <property type="evidence" value="ECO:0007669"/>
    <property type="project" value="UniProtKB-EC"/>
</dbReference>
<dbReference type="Gene3D" id="2.60.40.10">
    <property type="entry name" value="Immunoglobulins"/>
    <property type="match status" value="2"/>
</dbReference>
<dbReference type="SUPFAM" id="SSF51445">
    <property type="entry name" value="(Trans)glycosidases"/>
    <property type="match status" value="1"/>
</dbReference>
<dbReference type="RefSeq" id="WP_007983113.1">
    <property type="nucleotide sequence ID" value="NZ_AEMG01000029.1"/>
</dbReference>
<dbReference type="Pfam" id="PF17786">
    <property type="entry name" value="Mannosidase_ig"/>
    <property type="match status" value="1"/>
</dbReference>
<evidence type="ECO:0000313" key="22">
    <source>
        <dbReference type="Proteomes" id="UP000003751"/>
    </source>
</evidence>
<sequence>MQTATLSGSWEFRRSGDERWREATVPGGIYGDLLSAGEIDDPYENDNELDLQWVGESDWEYRRVVTVGESLLDHERVVLQCDGLDTVATVYVNGEIVGGAENMFRRHVFDVADALTAGENEVRIRFRSPVEYAAERAADHPYDVPTLRYPVDQPARNFIRKAQCHFGWDWGPCLPTVGIWRDLRLVAHSSPRIDHVTPVQRHGQGDVELDVRVGLSVPTPGEYEVSAAVDGTDASASRRVTLDGDGEVALSMTVEKPELWWPAGRGDQPLYDLGVTVEGDVAHSVAERIGFRDVELVRPPDGDGDGEGFHLRVNGEPIFARGANWIPADAMYRNVTTETYDDLLSSAVDANMNAVRVWGGGYYERDAFYRLCDEKGLLVWQDFMFSCALYPGDDAFVNSVEAEARYQVRRLSTHPSVALWCGNNELEVGVESWFADSDHIDRLEDDYDELFRETLGAVVDEENPSCPYWSASPSSGPDRLDPEDEGRGDIHYWGVWHEGKPFSAFLETEPRFVSEFGYQSFPSVETLADVVPADQHNPTAPLMEHHQRNEGGNKRILQRMADHFRMPSDFDDFVYLSQIQQGLAIRTAVEHWRRRKPHCMGTLYWQLNDLWQCASWSSVEYGGEWKALHHIARRFYEPTLVSMVEDEEDLELWVTNDGGEPISGTVRVDAVTVDGEHLFETAFAAEVHGDGSDRIGTVDVGTALGDAARSEVLFRATPVTLGSASSAYHTLVPYKRLSLPDSDLELTVRDGNAIVRAPKAALFVELRSDGRGRFEDNYFHLAPGEERTLAYESERDVSDEELEESISVRHLAETY</sequence>
<dbReference type="AlphaFoldDB" id="E7QZD1"/>
<comment type="subunit">
    <text evidence="5">Homodimer.</text>
</comment>
<keyword evidence="11" id="KW-0458">Lysosome</keyword>
<evidence type="ECO:0000256" key="2">
    <source>
        <dbReference type="ARBA" id="ARBA00004371"/>
    </source>
</evidence>
<accession>E7QZD1</accession>
<evidence type="ECO:0000256" key="12">
    <source>
        <dbReference type="ARBA" id="ARBA00023295"/>
    </source>
</evidence>